<dbReference type="Proteomes" id="UP001152485">
    <property type="component" value="Unassembled WGS sequence"/>
</dbReference>
<name>A0ABM9GH27_9GAMM</name>
<keyword evidence="1" id="KW-1133">Transmembrane helix</keyword>
<dbReference type="RefSeq" id="WP_261592157.1">
    <property type="nucleotide sequence ID" value="NZ_CAMAPD010000003.1"/>
</dbReference>
<sequence length="313" mass="35523">MDKVGLLNAIPPIMSVIASAGAAIAAFGSLKVSKEAKELSKQSALAIHHNEAAITISNITNGLPVNMRNFIEIADELYFEWPKEFESIDDRSLGGDNPRPIRHVFTNASEMLVNHSTIRTRYSISSIKRSMSTIFHGNLYNLTEDEYIYLLKKADGKYCDFEGIFGTPEHNCDLGHSKAFRWACYQLSKRISDEQYLSCWKYSWSQNGFISRYEHEHSKVVPLLTSMLNKLQREQEKLAHSVFPLETNPSLISKYEVIQSKIEALIKDCNVSHLSFHKESLSKQEIITRIVFAMAVGCLASKILDDLLYNTYD</sequence>
<keyword evidence="1" id="KW-0812">Transmembrane</keyword>
<gene>
    <name evidence="2" type="ORF">PSECIP111951_00978</name>
</gene>
<protein>
    <submittedName>
        <fullName evidence="2">Uncharacterized protein</fullName>
    </submittedName>
</protein>
<accession>A0ABM9GH27</accession>
<evidence type="ECO:0000313" key="3">
    <source>
        <dbReference type="Proteomes" id="UP001152485"/>
    </source>
</evidence>
<proteinExistence type="predicted"/>
<organism evidence="2 3">
    <name type="scientific">Pseudoalteromonas holothuriae</name>
    <dbReference type="NCBI Taxonomy" id="2963714"/>
    <lineage>
        <taxon>Bacteria</taxon>
        <taxon>Pseudomonadati</taxon>
        <taxon>Pseudomonadota</taxon>
        <taxon>Gammaproteobacteria</taxon>
        <taxon>Alteromonadales</taxon>
        <taxon>Pseudoalteromonadaceae</taxon>
        <taxon>Pseudoalteromonas</taxon>
    </lineage>
</organism>
<evidence type="ECO:0000313" key="2">
    <source>
        <dbReference type="EMBL" id="CAH9054171.1"/>
    </source>
</evidence>
<feature type="transmembrane region" description="Helical" evidence="1">
    <location>
        <begin position="12"/>
        <end position="32"/>
    </location>
</feature>
<comment type="caution">
    <text evidence="2">The sequence shown here is derived from an EMBL/GenBank/DDBJ whole genome shotgun (WGS) entry which is preliminary data.</text>
</comment>
<dbReference type="EMBL" id="CAMAPD010000003">
    <property type="protein sequence ID" value="CAH9054171.1"/>
    <property type="molecule type" value="Genomic_DNA"/>
</dbReference>
<evidence type="ECO:0000256" key="1">
    <source>
        <dbReference type="SAM" id="Phobius"/>
    </source>
</evidence>
<keyword evidence="1" id="KW-0472">Membrane</keyword>
<reference evidence="2 3" key="1">
    <citation type="submission" date="2022-07" db="EMBL/GenBank/DDBJ databases">
        <authorList>
            <person name="Criscuolo A."/>
        </authorList>
    </citation>
    <scope>NUCLEOTIDE SEQUENCE [LARGE SCALE GENOMIC DNA]</scope>
    <source>
        <strain evidence="3">CIP 111951</strain>
    </source>
</reference>